<organism evidence="1 2">
    <name type="scientific">Dermacentor silvarum</name>
    <name type="common">Tick</name>
    <dbReference type="NCBI Taxonomy" id="543639"/>
    <lineage>
        <taxon>Eukaryota</taxon>
        <taxon>Metazoa</taxon>
        <taxon>Ecdysozoa</taxon>
        <taxon>Arthropoda</taxon>
        <taxon>Chelicerata</taxon>
        <taxon>Arachnida</taxon>
        <taxon>Acari</taxon>
        <taxon>Parasitiformes</taxon>
        <taxon>Ixodida</taxon>
        <taxon>Ixodoidea</taxon>
        <taxon>Ixodidae</taxon>
        <taxon>Rhipicephalinae</taxon>
        <taxon>Dermacentor</taxon>
    </lineage>
</organism>
<evidence type="ECO:0000313" key="2">
    <source>
        <dbReference type="Proteomes" id="UP000821865"/>
    </source>
</evidence>
<protein>
    <submittedName>
        <fullName evidence="1">Uncharacterized protein</fullName>
    </submittedName>
</protein>
<proteinExistence type="predicted"/>
<gene>
    <name evidence="1" type="ORF">HPB49_009318</name>
</gene>
<comment type="caution">
    <text evidence="1">The sequence shown here is derived from an EMBL/GenBank/DDBJ whole genome shotgun (WGS) entry which is preliminary data.</text>
</comment>
<evidence type="ECO:0000313" key="1">
    <source>
        <dbReference type="EMBL" id="KAH7953486.1"/>
    </source>
</evidence>
<keyword evidence="2" id="KW-1185">Reference proteome</keyword>
<reference evidence="1" key="1">
    <citation type="submission" date="2020-05" db="EMBL/GenBank/DDBJ databases">
        <title>Large-scale comparative analyses of tick genomes elucidate their genetic diversity and vector capacities.</title>
        <authorList>
            <person name="Jia N."/>
            <person name="Wang J."/>
            <person name="Shi W."/>
            <person name="Du L."/>
            <person name="Sun Y."/>
            <person name="Zhan W."/>
            <person name="Jiang J."/>
            <person name="Wang Q."/>
            <person name="Zhang B."/>
            <person name="Ji P."/>
            <person name="Sakyi L.B."/>
            <person name="Cui X."/>
            <person name="Yuan T."/>
            <person name="Jiang B."/>
            <person name="Yang W."/>
            <person name="Lam T.T.-Y."/>
            <person name="Chang Q."/>
            <person name="Ding S."/>
            <person name="Wang X."/>
            <person name="Zhu J."/>
            <person name="Ruan X."/>
            <person name="Zhao L."/>
            <person name="Wei J."/>
            <person name="Que T."/>
            <person name="Du C."/>
            <person name="Cheng J."/>
            <person name="Dai P."/>
            <person name="Han X."/>
            <person name="Huang E."/>
            <person name="Gao Y."/>
            <person name="Liu J."/>
            <person name="Shao H."/>
            <person name="Ye R."/>
            <person name="Li L."/>
            <person name="Wei W."/>
            <person name="Wang X."/>
            <person name="Wang C."/>
            <person name="Yang T."/>
            <person name="Huo Q."/>
            <person name="Li W."/>
            <person name="Guo W."/>
            <person name="Chen H."/>
            <person name="Zhou L."/>
            <person name="Ni X."/>
            <person name="Tian J."/>
            <person name="Zhou Y."/>
            <person name="Sheng Y."/>
            <person name="Liu T."/>
            <person name="Pan Y."/>
            <person name="Xia L."/>
            <person name="Li J."/>
            <person name="Zhao F."/>
            <person name="Cao W."/>
        </authorList>
    </citation>
    <scope>NUCLEOTIDE SEQUENCE</scope>
    <source>
        <strain evidence="1">Dsil-2018</strain>
    </source>
</reference>
<dbReference type="EMBL" id="CM023473">
    <property type="protein sequence ID" value="KAH7953486.1"/>
    <property type="molecule type" value="Genomic_DNA"/>
</dbReference>
<name>A0ACB8CWH3_DERSI</name>
<sequence length="124" mass="13510">MDELVASAEHINDLVESLQQDNASLIGENKALKAQNVVLSHKGAHMEQYSWVNNVVIKRIPVTEGEDCAAIMQTTGEKIACKLEPSDLDVVHRVATVKVGAKNHACSLLPPDEKGRIREQGAED</sequence>
<dbReference type="Proteomes" id="UP000821865">
    <property type="component" value="Chromosome 4"/>
</dbReference>
<accession>A0ACB8CWH3</accession>